<evidence type="ECO:0000259" key="8">
    <source>
        <dbReference type="PROSITE" id="PS50929"/>
    </source>
</evidence>
<keyword evidence="4" id="KW-0067">ATP-binding</keyword>
<protein>
    <recommendedName>
        <fullName evidence="8">ABC transmembrane type-1 domain-containing protein</fullName>
    </recommendedName>
</protein>
<gene>
    <name evidence="9" type="ORF">EZS28_053379</name>
</gene>
<keyword evidence="5 7" id="KW-1133">Transmembrane helix</keyword>
<feature type="transmembrane region" description="Helical" evidence="7">
    <location>
        <begin position="6"/>
        <end position="24"/>
    </location>
</feature>
<dbReference type="GO" id="GO:0016020">
    <property type="term" value="C:membrane"/>
    <property type="evidence" value="ECO:0007669"/>
    <property type="project" value="InterPro"/>
</dbReference>
<organism evidence="9 10">
    <name type="scientific">Streblomastix strix</name>
    <dbReference type="NCBI Taxonomy" id="222440"/>
    <lineage>
        <taxon>Eukaryota</taxon>
        <taxon>Metamonada</taxon>
        <taxon>Preaxostyla</taxon>
        <taxon>Oxymonadida</taxon>
        <taxon>Streblomastigidae</taxon>
        <taxon>Streblomastix</taxon>
    </lineage>
</organism>
<dbReference type="AlphaFoldDB" id="A0A5J4RBT9"/>
<feature type="transmembrane region" description="Helical" evidence="7">
    <location>
        <begin position="68"/>
        <end position="89"/>
    </location>
</feature>
<feature type="non-terminal residue" evidence="9">
    <location>
        <position position="113"/>
    </location>
</feature>
<proteinExistence type="predicted"/>
<evidence type="ECO:0000313" key="9">
    <source>
        <dbReference type="EMBL" id="KAA6331527.1"/>
    </source>
</evidence>
<dbReference type="SUPFAM" id="SSF90123">
    <property type="entry name" value="ABC transporter transmembrane region"/>
    <property type="match status" value="1"/>
</dbReference>
<keyword evidence="1" id="KW-0813">Transport</keyword>
<evidence type="ECO:0000256" key="5">
    <source>
        <dbReference type="ARBA" id="ARBA00022989"/>
    </source>
</evidence>
<dbReference type="Pfam" id="PF00664">
    <property type="entry name" value="ABC_membrane"/>
    <property type="match status" value="1"/>
</dbReference>
<keyword evidence="6 7" id="KW-0472">Membrane</keyword>
<dbReference type="Proteomes" id="UP000324800">
    <property type="component" value="Unassembled WGS sequence"/>
</dbReference>
<dbReference type="OrthoDB" id="6500128at2759"/>
<dbReference type="InterPro" id="IPR036640">
    <property type="entry name" value="ABC1_TM_sf"/>
</dbReference>
<dbReference type="GO" id="GO:0140359">
    <property type="term" value="F:ABC-type transporter activity"/>
    <property type="evidence" value="ECO:0007669"/>
    <property type="project" value="InterPro"/>
</dbReference>
<feature type="transmembrane region" description="Helical" evidence="7">
    <location>
        <begin position="95"/>
        <end position="112"/>
    </location>
</feature>
<dbReference type="Gene3D" id="1.20.1560.10">
    <property type="entry name" value="ABC transporter type 1, transmembrane domain"/>
    <property type="match status" value="1"/>
</dbReference>
<feature type="domain" description="ABC transmembrane type-1" evidence="8">
    <location>
        <begin position="1"/>
        <end position="113"/>
    </location>
</feature>
<dbReference type="InterPro" id="IPR050173">
    <property type="entry name" value="ABC_transporter_C-like"/>
</dbReference>
<comment type="caution">
    <text evidence="9">The sequence shown here is derived from an EMBL/GenBank/DDBJ whole genome shotgun (WGS) entry which is preliminary data.</text>
</comment>
<reference evidence="9 10" key="1">
    <citation type="submission" date="2019-03" db="EMBL/GenBank/DDBJ databases">
        <title>Single cell metagenomics reveals metabolic interactions within the superorganism composed of flagellate Streblomastix strix and complex community of Bacteroidetes bacteria on its surface.</title>
        <authorList>
            <person name="Treitli S.C."/>
            <person name="Kolisko M."/>
            <person name="Husnik F."/>
            <person name="Keeling P."/>
            <person name="Hampl V."/>
        </authorList>
    </citation>
    <scope>NUCLEOTIDE SEQUENCE [LARGE SCALE GENOMIC DNA]</scope>
    <source>
        <strain evidence="9">ST1C</strain>
    </source>
</reference>
<evidence type="ECO:0000256" key="4">
    <source>
        <dbReference type="ARBA" id="ARBA00022840"/>
    </source>
</evidence>
<evidence type="ECO:0000256" key="3">
    <source>
        <dbReference type="ARBA" id="ARBA00022741"/>
    </source>
</evidence>
<dbReference type="EMBL" id="SNRW01042614">
    <property type="protein sequence ID" value="KAA6331527.1"/>
    <property type="molecule type" value="Genomic_DNA"/>
</dbReference>
<evidence type="ECO:0000313" key="10">
    <source>
        <dbReference type="Proteomes" id="UP000324800"/>
    </source>
</evidence>
<evidence type="ECO:0000256" key="7">
    <source>
        <dbReference type="SAM" id="Phobius"/>
    </source>
</evidence>
<name>A0A5J4RBT9_9EUKA</name>
<keyword evidence="2 7" id="KW-0812">Transmembrane</keyword>
<accession>A0A5J4RBT9</accession>
<evidence type="ECO:0000256" key="2">
    <source>
        <dbReference type="ARBA" id="ARBA00022692"/>
    </source>
</evidence>
<sequence length="113" mass="12923">MYAFFGTGVLLLFIIRAVISAFAVRRSNRLIHRKLLNHVMHAPSSFFDTTPLGRILNRFTGDIAQTDTVLFMVFMQVLNMWFGLVGQIVVVAVDTPFFLYIGLPTLIIFYFVM</sequence>
<dbReference type="PROSITE" id="PS50929">
    <property type="entry name" value="ABC_TM1F"/>
    <property type="match status" value="1"/>
</dbReference>
<dbReference type="GO" id="GO:0005524">
    <property type="term" value="F:ATP binding"/>
    <property type="evidence" value="ECO:0007669"/>
    <property type="project" value="UniProtKB-KW"/>
</dbReference>
<dbReference type="PANTHER" id="PTHR24223">
    <property type="entry name" value="ATP-BINDING CASSETTE SUB-FAMILY C"/>
    <property type="match status" value="1"/>
</dbReference>
<keyword evidence="3" id="KW-0547">Nucleotide-binding</keyword>
<evidence type="ECO:0000256" key="6">
    <source>
        <dbReference type="ARBA" id="ARBA00023136"/>
    </source>
</evidence>
<dbReference type="InterPro" id="IPR011527">
    <property type="entry name" value="ABC1_TM_dom"/>
</dbReference>
<evidence type="ECO:0000256" key="1">
    <source>
        <dbReference type="ARBA" id="ARBA00022448"/>
    </source>
</evidence>